<name>A0A9D4E5F9_DREPO</name>
<protein>
    <submittedName>
        <fullName evidence="1">Uncharacterized protein</fullName>
    </submittedName>
</protein>
<proteinExistence type="predicted"/>
<dbReference type="EMBL" id="JAIWYP010000009">
    <property type="protein sequence ID" value="KAH3772097.1"/>
    <property type="molecule type" value="Genomic_DNA"/>
</dbReference>
<comment type="caution">
    <text evidence="1">The sequence shown here is derived from an EMBL/GenBank/DDBJ whole genome shotgun (WGS) entry which is preliminary data.</text>
</comment>
<accession>A0A9D4E5F9</accession>
<organism evidence="1 2">
    <name type="scientific">Dreissena polymorpha</name>
    <name type="common">Zebra mussel</name>
    <name type="synonym">Mytilus polymorpha</name>
    <dbReference type="NCBI Taxonomy" id="45954"/>
    <lineage>
        <taxon>Eukaryota</taxon>
        <taxon>Metazoa</taxon>
        <taxon>Spiralia</taxon>
        <taxon>Lophotrochozoa</taxon>
        <taxon>Mollusca</taxon>
        <taxon>Bivalvia</taxon>
        <taxon>Autobranchia</taxon>
        <taxon>Heteroconchia</taxon>
        <taxon>Euheterodonta</taxon>
        <taxon>Imparidentia</taxon>
        <taxon>Neoheterodontei</taxon>
        <taxon>Myida</taxon>
        <taxon>Dreissenoidea</taxon>
        <taxon>Dreissenidae</taxon>
        <taxon>Dreissena</taxon>
    </lineage>
</organism>
<dbReference type="AlphaFoldDB" id="A0A9D4E5F9"/>
<gene>
    <name evidence="1" type="ORF">DPMN_173432</name>
</gene>
<evidence type="ECO:0000313" key="1">
    <source>
        <dbReference type="EMBL" id="KAH3772097.1"/>
    </source>
</evidence>
<sequence>MDLLGMRMSTNGTLDACNDHHAGDMDLLSMRMSTNGTLDACHEHHSAYVNRRYK</sequence>
<dbReference type="Proteomes" id="UP000828390">
    <property type="component" value="Unassembled WGS sequence"/>
</dbReference>
<reference evidence="1" key="1">
    <citation type="journal article" date="2019" name="bioRxiv">
        <title>The Genome of the Zebra Mussel, Dreissena polymorpha: A Resource for Invasive Species Research.</title>
        <authorList>
            <person name="McCartney M.A."/>
            <person name="Auch B."/>
            <person name="Kono T."/>
            <person name="Mallez S."/>
            <person name="Zhang Y."/>
            <person name="Obille A."/>
            <person name="Becker A."/>
            <person name="Abrahante J.E."/>
            <person name="Garbe J."/>
            <person name="Badalamenti J.P."/>
            <person name="Herman A."/>
            <person name="Mangelson H."/>
            <person name="Liachko I."/>
            <person name="Sullivan S."/>
            <person name="Sone E.D."/>
            <person name="Koren S."/>
            <person name="Silverstein K.A.T."/>
            <person name="Beckman K.B."/>
            <person name="Gohl D.M."/>
        </authorList>
    </citation>
    <scope>NUCLEOTIDE SEQUENCE</scope>
    <source>
        <strain evidence="1">Duluth1</strain>
        <tissue evidence="1">Whole animal</tissue>
    </source>
</reference>
<keyword evidence="2" id="KW-1185">Reference proteome</keyword>
<reference evidence="1" key="2">
    <citation type="submission" date="2020-11" db="EMBL/GenBank/DDBJ databases">
        <authorList>
            <person name="McCartney M.A."/>
            <person name="Auch B."/>
            <person name="Kono T."/>
            <person name="Mallez S."/>
            <person name="Becker A."/>
            <person name="Gohl D.M."/>
            <person name="Silverstein K.A.T."/>
            <person name="Koren S."/>
            <person name="Bechman K.B."/>
            <person name="Herman A."/>
            <person name="Abrahante J.E."/>
            <person name="Garbe J."/>
        </authorList>
    </citation>
    <scope>NUCLEOTIDE SEQUENCE</scope>
    <source>
        <strain evidence="1">Duluth1</strain>
        <tissue evidence="1">Whole animal</tissue>
    </source>
</reference>
<evidence type="ECO:0000313" key="2">
    <source>
        <dbReference type="Proteomes" id="UP000828390"/>
    </source>
</evidence>